<dbReference type="Proteomes" id="UP001596074">
    <property type="component" value="Unassembled WGS sequence"/>
</dbReference>
<dbReference type="Gene3D" id="3.30.428.10">
    <property type="entry name" value="HIT-like"/>
    <property type="match status" value="1"/>
</dbReference>
<dbReference type="GO" id="GO:0008168">
    <property type="term" value="F:methyltransferase activity"/>
    <property type="evidence" value="ECO:0007669"/>
    <property type="project" value="UniProtKB-KW"/>
</dbReference>
<dbReference type="InterPro" id="IPR001310">
    <property type="entry name" value="Histidine_triad_HIT"/>
</dbReference>
<name>A0ABW0ZNP5_9ACTN</name>
<sequence length="161" mass="18175">MGCSVCDDNARLGSLPPRELIAADRYWRAAHAFGTGTPGWLVLMPLRHVTAVAELTDAEAAVLGEWQVRLSRALHAVTGCVKTYVAQFAEAEGFAHVHFHIIARMDDLPEERRGPRVFTMLGRSEEHDLNITRRDEIAVEVRRYLEARGWPVTSPFRRSRI</sequence>
<dbReference type="EMBL" id="JBHSON010000002">
    <property type="protein sequence ID" value="MFC5744262.1"/>
    <property type="molecule type" value="Genomic_DNA"/>
</dbReference>
<gene>
    <name evidence="1" type="ORF">ACFPZN_01405</name>
</gene>
<reference evidence="2" key="1">
    <citation type="journal article" date="2019" name="Int. J. Syst. Evol. Microbiol.">
        <title>The Global Catalogue of Microorganisms (GCM) 10K type strain sequencing project: providing services to taxonomists for standard genome sequencing and annotation.</title>
        <authorList>
            <consortium name="The Broad Institute Genomics Platform"/>
            <consortium name="The Broad Institute Genome Sequencing Center for Infectious Disease"/>
            <person name="Wu L."/>
            <person name="Ma J."/>
        </authorList>
    </citation>
    <scope>NUCLEOTIDE SEQUENCE [LARGE SCALE GENOMIC DNA]</scope>
    <source>
        <strain evidence="2">KCTC 42087</strain>
    </source>
</reference>
<accession>A0ABW0ZNP5</accession>
<keyword evidence="1" id="KW-0808">Transferase</keyword>
<dbReference type="PANTHER" id="PTHR46648:SF2">
    <property type="entry name" value="HIT DOMAIN-CONTAINING PROTEIN"/>
    <property type="match status" value="1"/>
</dbReference>
<keyword evidence="2" id="KW-1185">Reference proteome</keyword>
<evidence type="ECO:0000313" key="2">
    <source>
        <dbReference type="Proteomes" id="UP001596074"/>
    </source>
</evidence>
<keyword evidence="1" id="KW-0489">Methyltransferase</keyword>
<dbReference type="SUPFAM" id="SSF54197">
    <property type="entry name" value="HIT-like"/>
    <property type="match status" value="1"/>
</dbReference>
<comment type="caution">
    <text evidence="1">The sequence shown here is derived from an EMBL/GenBank/DDBJ whole genome shotgun (WGS) entry which is preliminary data.</text>
</comment>
<dbReference type="EC" id="2.1.1.-" evidence="1"/>
<dbReference type="RefSeq" id="WP_378279273.1">
    <property type="nucleotide sequence ID" value="NZ_JBHSON010000002.1"/>
</dbReference>
<dbReference type="GO" id="GO:0032259">
    <property type="term" value="P:methylation"/>
    <property type="evidence" value="ECO:0007669"/>
    <property type="project" value="UniProtKB-KW"/>
</dbReference>
<protein>
    <submittedName>
        <fullName evidence="1">HIT family protein</fullName>
        <ecNumber evidence="1">2.1.1.-</ecNumber>
    </submittedName>
</protein>
<organism evidence="1 2">
    <name type="scientific">Actinomadura rugatobispora</name>
    <dbReference type="NCBI Taxonomy" id="1994"/>
    <lineage>
        <taxon>Bacteria</taxon>
        <taxon>Bacillati</taxon>
        <taxon>Actinomycetota</taxon>
        <taxon>Actinomycetes</taxon>
        <taxon>Streptosporangiales</taxon>
        <taxon>Thermomonosporaceae</taxon>
        <taxon>Actinomadura</taxon>
    </lineage>
</organism>
<dbReference type="InterPro" id="IPR036265">
    <property type="entry name" value="HIT-like_sf"/>
</dbReference>
<proteinExistence type="predicted"/>
<evidence type="ECO:0000313" key="1">
    <source>
        <dbReference type="EMBL" id="MFC5744262.1"/>
    </source>
</evidence>
<dbReference type="PANTHER" id="PTHR46648">
    <property type="entry name" value="HIT FAMILY PROTEIN 1"/>
    <property type="match status" value="1"/>
</dbReference>